<feature type="non-terminal residue" evidence="8">
    <location>
        <position position="128"/>
    </location>
</feature>
<keyword evidence="1 8" id="KW-0436">Ligase</keyword>
<dbReference type="PANTHER" id="PTHR11538">
    <property type="entry name" value="PHENYLALANYL-TRNA SYNTHETASE"/>
    <property type="match status" value="1"/>
</dbReference>
<evidence type="ECO:0000313" key="9">
    <source>
        <dbReference type="Proteomes" id="UP000586704"/>
    </source>
</evidence>
<dbReference type="GO" id="GO:0009328">
    <property type="term" value="C:phenylalanine-tRNA ligase complex"/>
    <property type="evidence" value="ECO:0007669"/>
    <property type="project" value="TreeGrafter"/>
</dbReference>
<dbReference type="AlphaFoldDB" id="A0A7L4NR03"/>
<proteinExistence type="predicted"/>
<keyword evidence="2" id="KW-0547">Nucleotide-binding</keyword>
<dbReference type="PANTHER" id="PTHR11538:SF40">
    <property type="entry name" value="PHENYLALANINE--TRNA LIGASE ALPHA SUBUNIT"/>
    <property type="match status" value="1"/>
</dbReference>
<dbReference type="OrthoDB" id="238316at2759"/>
<evidence type="ECO:0000256" key="1">
    <source>
        <dbReference type="ARBA" id="ARBA00022598"/>
    </source>
</evidence>
<dbReference type="InterPro" id="IPR002319">
    <property type="entry name" value="Phenylalanyl-tRNA_Synthase"/>
</dbReference>
<dbReference type="SUPFAM" id="SSF55681">
    <property type="entry name" value="Class II aaRS and biotin synthetases"/>
    <property type="match status" value="1"/>
</dbReference>
<evidence type="ECO:0000256" key="5">
    <source>
        <dbReference type="ARBA" id="ARBA00023146"/>
    </source>
</evidence>
<organism evidence="8 9">
    <name type="scientific">Ceyx cyanopectus</name>
    <name type="common">Indigo-banded kingfisher</name>
    <dbReference type="NCBI Taxonomy" id="390723"/>
    <lineage>
        <taxon>Eukaryota</taxon>
        <taxon>Metazoa</taxon>
        <taxon>Chordata</taxon>
        <taxon>Craniata</taxon>
        <taxon>Vertebrata</taxon>
        <taxon>Euteleostomi</taxon>
        <taxon>Archelosauria</taxon>
        <taxon>Archosauria</taxon>
        <taxon>Dinosauria</taxon>
        <taxon>Saurischia</taxon>
        <taxon>Theropoda</taxon>
        <taxon>Coelurosauria</taxon>
        <taxon>Aves</taxon>
        <taxon>Neognathae</taxon>
        <taxon>Neoaves</taxon>
        <taxon>Telluraves</taxon>
        <taxon>Coraciimorphae</taxon>
        <taxon>Coraciiformes</taxon>
        <taxon>Alcedinidae</taxon>
        <taxon>Ceyx</taxon>
    </lineage>
</organism>
<accession>A0A7L4NR03</accession>
<dbReference type="GO" id="GO:0000049">
    <property type="term" value="F:tRNA binding"/>
    <property type="evidence" value="ECO:0007669"/>
    <property type="project" value="InterPro"/>
</dbReference>
<protein>
    <submittedName>
        <fullName evidence="8">SYFA ligase</fullName>
    </submittedName>
</protein>
<feature type="domain" description="Phenylalanyl-tRNA synthetase" evidence="7">
    <location>
        <begin position="1"/>
        <end position="123"/>
    </location>
</feature>
<evidence type="ECO:0000259" key="7">
    <source>
        <dbReference type="Pfam" id="PF01409"/>
    </source>
</evidence>
<dbReference type="GO" id="GO:0004826">
    <property type="term" value="F:phenylalanine-tRNA ligase activity"/>
    <property type="evidence" value="ECO:0007669"/>
    <property type="project" value="TreeGrafter"/>
</dbReference>
<name>A0A7L4NR03_9AVES</name>
<keyword evidence="5" id="KW-0030">Aminoacyl-tRNA synthetase</keyword>
<feature type="region of interest" description="Disordered" evidence="6">
    <location>
        <begin position="52"/>
        <end position="75"/>
    </location>
</feature>
<reference evidence="8 9" key="1">
    <citation type="submission" date="2020-02" db="EMBL/GenBank/DDBJ databases">
        <title>Bird 10,000 Genomes (B10K) Project - Family phase.</title>
        <authorList>
            <person name="Zhang G."/>
        </authorList>
    </citation>
    <scope>NUCLEOTIDE SEQUENCE [LARGE SCALE GENOMIC DNA]</scope>
    <source>
        <strain evidence="8">B10K-DU-013-51</strain>
        <tissue evidence="8">Mixed tissue sample</tissue>
    </source>
</reference>
<dbReference type="Pfam" id="PF01409">
    <property type="entry name" value="tRNA-synt_2d"/>
    <property type="match status" value="1"/>
</dbReference>
<dbReference type="Proteomes" id="UP000586704">
    <property type="component" value="Unassembled WGS sequence"/>
</dbReference>
<dbReference type="InterPro" id="IPR045864">
    <property type="entry name" value="aa-tRNA-synth_II/BPL/LPL"/>
</dbReference>
<gene>
    <name evidence="8" type="primary">Farsa_1</name>
    <name evidence="8" type="ORF">CEYCYA_R01110</name>
</gene>
<keyword evidence="3" id="KW-0067">ATP-binding</keyword>
<dbReference type="EMBL" id="VYZU01107963">
    <property type="protein sequence ID" value="NXY91625.1"/>
    <property type="molecule type" value="Genomic_DNA"/>
</dbReference>
<sequence length="128" mass="14577">FTEMPTDRFVESSFWNFDALFQPQQHPARDQHDTFFLLGGYWENWEGGFVRVRPHPDTPSPPCAPPDPAETPQLPPGYAAKVKKIHSQGGYGSQGYRSEWKLEEAKRNLLRTHTTASSARLLHSLAQQ</sequence>
<comment type="caution">
    <text evidence="8">The sequence shown here is derived from an EMBL/GenBank/DDBJ whole genome shotgun (WGS) entry which is preliminary data.</text>
</comment>
<dbReference type="Gene3D" id="3.30.930.10">
    <property type="entry name" value="Bira Bifunctional Protein, Domain 2"/>
    <property type="match status" value="1"/>
</dbReference>
<evidence type="ECO:0000256" key="2">
    <source>
        <dbReference type="ARBA" id="ARBA00022741"/>
    </source>
</evidence>
<evidence type="ECO:0000256" key="3">
    <source>
        <dbReference type="ARBA" id="ARBA00022840"/>
    </source>
</evidence>
<feature type="non-terminal residue" evidence="8">
    <location>
        <position position="1"/>
    </location>
</feature>
<evidence type="ECO:0000313" key="8">
    <source>
        <dbReference type="EMBL" id="NXY91625.1"/>
    </source>
</evidence>
<dbReference type="GO" id="GO:0006432">
    <property type="term" value="P:phenylalanyl-tRNA aminoacylation"/>
    <property type="evidence" value="ECO:0007669"/>
    <property type="project" value="TreeGrafter"/>
</dbReference>
<evidence type="ECO:0000256" key="6">
    <source>
        <dbReference type="SAM" id="MobiDB-lite"/>
    </source>
</evidence>
<evidence type="ECO:0000256" key="4">
    <source>
        <dbReference type="ARBA" id="ARBA00022917"/>
    </source>
</evidence>
<dbReference type="GO" id="GO:0005829">
    <property type="term" value="C:cytosol"/>
    <property type="evidence" value="ECO:0007669"/>
    <property type="project" value="TreeGrafter"/>
</dbReference>
<keyword evidence="4" id="KW-0648">Protein biosynthesis</keyword>
<feature type="compositionally biased region" description="Pro residues" evidence="6">
    <location>
        <begin position="57"/>
        <end position="75"/>
    </location>
</feature>
<dbReference type="GO" id="GO:0005524">
    <property type="term" value="F:ATP binding"/>
    <property type="evidence" value="ECO:0007669"/>
    <property type="project" value="UniProtKB-KW"/>
</dbReference>
<keyword evidence="9" id="KW-1185">Reference proteome</keyword>